<gene>
    <name evidence="3" type="ORF">EG328_010800</name>
</gene>
<evidence type="ECO:0000256" key="1">
    <source>
        <dbReference type="SAM" id="MobiDB-lite"/>
    </source>
</evidence>
<feature type="compositionally biased region" description="Low complexity" evidence="1">
    <location>
        <begin position="26"/>
        <end position="42"/>
    </location>
</feature>
<evidence type="ECO:0000313" key="3">
    <source>
        <dbReference type="EMBL" id="KAE9982518.1"/>
    </source>
</evidence>
<evidence type="ECO:0000313" key="4">
    <source>
        <dbReference type="Proteomes" id="UP000447873"/>
    </source>
</evidence>
<evidence type="ECO:0000256" key="2">
    <source>
        <dbReference type="SAM" id="SignalP"/>
    </source>
</evidence>
<proteinExistence type="predicted"/>
<dbReference type="EMBL" id="WNWS01000074">
    <property type="protein sequence ID" value="KAE9982518.1"/>
    <property type="molecule type" value="Genomic_DNA"/>
</dbReference>
<accession>A0A8H3V8E5</accession>
<dbReference type="Proteomes" id="UP000447873">
    <property type="component" value="Unassembled WGS sequence"/>
</dbReference>
<feature type="signal peptide" evidence="2">
    <location>
        <begin position="1"/>
        <end position="15"/>
    </location>
</feature>
<feature type="chain" id="PRO_5033992918" evidence="2">
    <location>
        <begin position="16"/>
        <end position="106"/>
    </location>
</feature>
<name>A0A8H3V8E5_VENIN</name>
<organism evidence="3 4">
    <name type="scientific">Venturia inaequalis</name>
    <name type="common">Apple scab fungus</name>
    <dbReference type="NCBI Taxonomy" id="5025"/>
    <lineage>
        <taxon>Eukaryota</taxon>
        <taxon>Fungi</taxon>
        <taxon>Dikarya</taxon>
        <taxon>Ascomycota</taxon>
        <taxon>Pezizomycotina</taxon>
        <taxon>Dothideomycetes</taxon>
        <taxon>Pleosporomycetidae</taxon>
        <taxon>Venturiales</taxon>
        <taxon>Venturiaceae</taxon>
        <taxon>Venturia</taxon>
    </lineage>
</organism>
<keyword evidence="2" id="KW-0732">Signal</keyword>
<protein>
    <submittedName>
        <fullName evidence="3">Uncharacterized protein</fullName>
    </submittedName>
</protein>
<comment type="caution">
    <text evidence="3">The sequence shown here is derived from an EMBL/GenBank/DDBJ whole genome shotgun (WGS) entry which is preliminary data.</text>
</comment>
<dbReference type="AlphaFoldDB" id="A0A8H3V8E5"/>
<feature type="region of interest" description="Disordered" evidence="1">
    <location>
        <begin position="25"/>
        <end position="45"/>
    </location>
</feature>
<sequence>MKLFLTLTSLAFALALPTEPTDPEYTVITPLTPTPSTSQPNPAKAAEKKKYNEICGYPGIAASLFQGCEKGLTCLPAPCRIDRMGSAPDRYVCTTQAAISGIMCLN</sequence>
<reference evidence="3 4" key="1">
    <citation type="submission" date="2018-12" db="EMBL/GenBank/DDBJ databases">
        <title>Venturia inaequalis Genome Resource.</title>
        <authorList>
            <person name="Lichtner F.J."/>
        </authorList>
    </citation>
    <scope>NUCLEOTIDE SEQUENCE [LARGE SCALE GENOMIC DNA]</scope>
    <source>
        <strain evidence="3 4">120213</strain>
    </source>
</reference>